<dbReference type="PANTHER" id="PTHR43646">
    <property type="entry name" value="GLYCOSYLTRANSFERASE"/>
    <property type="match status" value="1"/>
</dbReference>
<keyword evidence="2" id="KW-1003">Cell membrane</keyword>
<evidence type="ECO:0000256" key="2">
    <source>
        <dbReference type="ARBA" id="ARBA00022475"/>
    </source>
</evidence>
<reference evidence="7" key="1">
    <citation type="submission" date="2013-08" db="EMBL/GenBank/DDBJ databases">
        <authorList>
            <person name="Mendez C."/>
            <person name="Richter M."/>
            <person name="Ferrer M."/>
            <person name="Sanchez J."/>
        </authorList>
    </citation>
    <scope>NUCLEOTIDE SEQUENCE</scope>
</reference>
<evidence type="ECO:0000256" key="3">
    <source>
        <dbReference type="ARBA" id="ARBA00022676"/>
    </source>
</evidence>
<comment type="caution">
    <text evidence="7">The sequence shown here is derived from an EMBL/GenBank/DDBJ whole genome shotgun (WGS) entry which is preliminary data.</text>
</comment>
<proteinExistence type="predicted"/>
<keyword evidence="5" id="KW-0472">Membrane</keyword>
<dbReference type="InterPro" id="IPR001173">
    <property type="entry name" value="Glyco_trans_2-like"/>
</dbReference>
<accession>T1BNY9</accession>
<evidence type="ECO:0000256" key="5">
    <source>
        <dbReference type="ARBA" id="ARBA00023136"/>
    </source>
</evidence>
<dbReference type="Gene3D" id="3.90.550.10">
    <property type="entry name" value="Spore Coat Polysaccharide Biosynthesis Protein SpsA, Chain A"/>
    <property type="match status" value="1"/>
</dbReference>
<gene>
    <name evidence="7" type="ORF">B1B_04386</name>
</gene>
<name>T1BNY9_9ZZZZ</name>
<feature type="domain" description="Glycosyltransferase 2-like" evidence="6">
    <location>
        <begin position="23"/>
        <end position="141"/>
    </location>
</feature>
<dbReference type="NCBIfam" id="TIGR04283">
    <property type="entry name" value="glyco_like_mftF"/>
    <property type="match status" value="1"/>
</dbReference>
<dbReference type="GO" id="GO:0005886">
    <property type="term" value="C:plasma membrane"/>
    <property type="evidence" value="ECO:0007669"/>
    <property type="project" value="UniProtKB-SubCell"/>
</dbReference>
<evidence type="ECO:0000259" key="6">
    <source>
        <dbReference type="Pfam" id="PF00535"/>
    </source>
</evidence>
<keyword evidence="3" id="KW-0328">Glycosyltransferase</keyword>
<sequence length="252" mass="27802">MIAPTRGGGDRDRVVSPLLPRLSIIIPVRNEAQALTIQKNTLIPLRNRGHEVIVVDGGSLDASVEIAGSFATQVIVSPPGRARQMNAGAQVASGSVLIFLHADVLLPPGDFTDWLPWSGDGDAPVWGFFPIWLDSPKRLYRLIAAGINIRAHATRVASGDQALWVRRDCFEQMGGFAEIPLMEDIELSKRLRKKVPPVACQSPVTASVRRWNQGHPIRLVIRMWALRIAYACGIPPRHLVALYDPSYPRDWS</sequence>
<comment type="subcellular location">
    <subcellularLocation>
        <location evidence="1">Cell membrane</location>
    </subcellularLocation>
</comment>
<dbReference type="EMBL" id="AUZY01002748">
    <property type="protein sequence ID" value="EQD71552.1"/>
    <property type="molecule type" value="Genomic_DNA"/>
</dbReference>
<dbReference type="CDD" id="cd02522">
    <property type="entry name" value="GT_2_like_a"/>
    <property type="match status" value="1"/>
</dbReference>
<dbReference type="SUPFAM" id="SSF53448">
    <property type="entry name" value="Nucleotide-diphospho-sugar transferases"/>
    <property type="match status" value="1"/>
</dbReference>
<organism evidence="7">
    <name type="scientific">mine drainage metagenome</name>
    <dbReference type="NCBI Taxonomy" id="410659"/>
    <lineage>
        <taxon>unclassified sequences</taxon>
        <taxon>metagenomes</taxon>
        <taxon>ecological metagenomes</taxon>
    </lineage>
</organism>
<evidence type="ECO:0000256" key="1">
    <source>
        <dbReference type="ARBA" id="ARBA00004236"/>
    </source>
</evidence>
<keyword evidence="4 7" id="KW-0808">Transferase</keyword>
<dbReference type="InterPro" id="IPR029044">
    <property type="entry name" value="Nucleotide-diphossugar_trans"/>
</dbReference>
<dbReference type="Pfam" id="PF00535">
    <property type="entry name" value="Glycos_transf_2"/>
    <property type="match status" value="1"/>
</dbReference>
<evidence type="ECO:0000313" key="7">
    <source>
        <dbReference type="EMBL" id="EQD71552.1"/>
    </source>
</evidence>
<dbReference type="InterPro" id="IPR026461">
    <property type="entry name" value="Trfase_2_rSAM/seldom_assoc"/>
</dbReference>
<reference evidence="7" key="2">
    <citation type="journal article" date="2014" name="ISME J.">
        <title>Microbial stratification in low pH oxic and suboxic macroscopic growths along an acid mine drainage.</title>
        <authorList>
            <person name="Mendez-Garcia C."/>
            <person name="Mesa V."/>
            <person name="Sprenger R.R."/>
            <person name="Richter M."/>
            <person name="Diez M.S."/>
            <person name="Solano J."/>
            <person name="Bargiela R."/>
            <person name="Golyshina O.V."/>
            <person name="Manteca A."/>
            <person name="Ramos J.L."/>
            <person name="Gallego J.R."/>
            <person name="Llorente I."/>
            <person name="Martins Dos Santos V.A."/>
            <person name="Jensen O.N."/>
            <person name="Pelaez A.I."/>
            <person name="Sanchez J."/>
            <person name="Ferrer M."/>
        </authorList>
    </citation>
    <scope>NUCLEOTIDE SEQUENCE</scope>
</reference>
<dbReference type="PANTHER" id="PTHR43646:SF2">
    <property type="entry name" value="GLYCOSYLTRANSFERASE 2-LIKE DOMAIN-CONTAINING PROTEIN"/>
    <property type="match status" value="1"/>
</dbReference>
<evidence type="ECO:0000256" key="4">
    <source>
        <dbReference type="ARBA" id="ARBA00022679"/>
    </source>
</evidence>
<dbReference type="AlphaFoldDB" id="T1BNY9"/>
<dbReference type="GO" id="GO:0016757">
    <property type="term" value="F:glycosyltransferase activity"/>
    <property type="evidence" value="ECO:0007669"/>
    <property type="project" value="UniProtKB-KW"/>
</dbReference>
<protein>
    <submittedName>
        <fullName evidence="7">Glycosyl transferase, group 2 family protein</fullName>
    </submittedName>
</protein>